<dbReference type="AlphaFoldDB" id="A0A3E0W609"/>
<evidence type="ECO:0000313" key="2">
    <source>
        <dbReference type="EMBL" id="RFA24605.1"/>
    </source>
</evidence>
<comment type="caution">
    <text evidence="2">The sequence shown here is derived from an EMBL/GenBank/DDBJ whole genome shotgun (WGS) entry which is preliminary data.</text>
</comment>
<reference evidence="2 3" key="1">
    <citation type="submission" date="2017-04" db="EMBL/GenBank/DDBJ databases">
        <title>Comparative genome analysis of Subtercola boreus.</title>
        <authorList>
            <person name="Cho Y.-J."/>
            <person name="Cho A."/>
            <person name="Kim O.-S."/>
            <person name="Lee J.-I."/>
        </authorList>
    </citation>
    <scope>NUCLEOTIDE SEQUENCE [LARGE SCALE GENOMIC DNA]</scope>
    <source>
        <strain evidence="2 3">P28004</strain>
    </source>
</reference>
<accession>A0A3E0W609</accession>
<name>A0A3E0W609_9MICO</name>
<gene>
    <name evidence="2" type="ORF">B7R25_16435</name>
</gene>
<evidence type="ECO:0000256" key="1">
    <source>
        <dbReference type="SAM" id="MobiDB-lite"/>
    </source>
</evidence>
<proteinExistence type="predicted"/>
<organism evidence="2 3">
    <name type="scientific">Subtercola boreus</name>
    <dbReference type="NCBI Taxonomy" id="120213"/>
    <lineage>
        <taxon>Bacteria</taxon>
        <taxon>Bacillati</taxon>
        <taxon>Actinomycetota</taxon>
        <taxon>Actinomycetes</taxon>
        <taxon>Micrococcales</taxon>
        <taxon>Microbacteriaceae</taxon>
        <taxon>Subtercola</taxon>
    </lineage>
</organism>
<dbReference type="Proteomes" id="UP000257080">
    <property type="component" value="Unassembled WGS sequence"/>
</dbReference>
<evidence type="ECO:0000313" key="3">
    <source>
        <dbReference type="Proteomes" id="UP000257080"/>
    </source>
</evidence>
<feature type="region of interest" description="Disordered" evidence="1">
    <location>
        <begin position="35"/>
        <end position="65"/>
    </location>
</feature>
<protein>
    <submittedName>
        <fullName evidence="2">Uncharacterized protein</fullName>
    </submittedName>
</protein>
<sequence>MADNPQIKVVDPAVLNSDSASVIDGNGDVVEVLGGSSDDGNRAEVSQSGAAVNPEAQAGGGGATTQATDCNTYRSAIFLNLTGYQESVTGCSIIGYDWTARYNYVWKQDPTGKQSGPSCVQGRGYQTNQSNDTPAWYNAGCGAGGGVNAYIGQRASLAKIRGFVELAGTVGYVQWH</sequence>
<dbReference type="EMBL" id="NBXE01000042">
    <property type="protein sequence ID" value="RFA24605.1"/>
    <property type="molecule type" value="Genomic_DNA"/>
</dbReference>